<keyword evidence="4" id="KW-1185">Reference proteome</keyword>
<dbReference type="EMBL" id="BQNB010021098">
    <property type="protein sequence ID" value="GJU02849.1"/>
    <property type="molecule type" value="Genomic_DNA"/>
</dbReference>
<evidence type="ECO:0000256" key="1">
    <source>
        <dbReference type="SAM" id="MobiDB-lite"/>
    </source>
</evidence>
<gene>
    <name evidence="3" type="ORF">Tco_1113187</name>
</gene>
<proteinExistence type="predicted"/>
<comment type="caution">
    <text evidence="3">The sequence shown here is derived from an EMBL/GenBank/DDBJ whole genome shotgun (WGS) entry which is preliminary data.</text>
</comment>
<organism evidence="3 4">
    <name type="scientific">Tanacetum coccineum</name>
    <dbReference type="NCBI Taxonomy" id="301880"/>
    <lineage>
        <taxon>Eukaryota</taxon>
        <taxon>Viridiplantae</taxon>
        <taxon>Streptophyta</taxon>
        <taxon>Embryophyta</taxon>
        <taxon>Tracheophyta</taxon>
        <taxon>Spermatophyta</taxon>
        <taxon>Magnoliopsida</taxon>
        <taxon>eudicotyledons</taxon>
        <taxon>Gunneridae</taxon>
        <taxon>Pentapetalae</taxon>
        <taxon>asterids</taxon>
        <taxon>campanulids</taxon>
        <taxon>Asterales</taxon>
        <taxon>Asteraceae</taxon>
        <taxon>Asteroideae</taxon>
        <taxon>Anthemideae</taxon>
        <taxon>Anthemidinae</taxon>
        <taxon>Tanacetum</taxon>
    </lineage>
</organism>
<feature type="compositionally biased region" description="Basic and acidic residues" evidence="1">
    <location>
        <begin position="55"/>
        <end position="89"/>
    </location>
</feature>
<evidence type="ECO:0000313" key="4">
    <source>
        <dbReference type="Proteomes" id="UP001151760"/>
    </source>
</evidence>
<feature type="domain" description="Reverse transcriptase Ty1/copia-type" evidence="2">
    <location>
        <begin position="164"/>
        <end position="220"/>
    </location>
</feature>
<reference evidence="3" key="1">
    <citation type="journal article" date="2022" name="Int. J. Mol. Sci.">
        <title>Draft Genome of Tanacetum Coccineum: Genomic Comparison of Closely Related Tanacetum-Family Plants.</title>
        <authorList>
            <person name="Yamashiro T."/>
            <person name="Shiraishi A."/>
            <person name="Nakayama K."/>
            <person name="Satake H."/>
        </authorList>
    </citation>
    <scope>NUCLEOTIDE SEQUENCE</scope>
</reference>
<dbReference type="Proteomes" id="UP001151760">
    <property type="component" value="Unassembled WGS sequence"/>
</dbReference>
<accession>A0ABQ5IV76</accession>
<evidence type="ECO:0000259" key="2">
    <source>
        <dbReference type="Pfam" id="PF07727"/>
    </source>
</evidence>
<name>A0ABQ5IV76_9ASTR</name>
<dbReference type="InterPro" id="IPR013103">
    <property type="entry name" value="RVT_2"/>
</dbReference>
<sequence length="220" mass="24799">MNYEPIVAGTQSNSFAGTKVSDNAGQARKEKEPVKNYILLPLWTADPPFSQDPKSSYDDGSKPSSDDGKKVDEDPRKDSECQDQEKEDNVNNTNTINAVGTNEVNVVGGKTSIEFPFDPDIPALEDYSIFDFSRNDEDDEEQKILNIQGRSDRVYKVKKALYGYVDDIVFGSTKMELCIAFKKLMHEKFQMSSMGELTFFLGLQVKQKKDGIFISQDKYV</sequence>
<protein>
    <submittedName>
        <fullName evidence="3">Uncharacterized mitochondrial protein-like protein</fullName>
    </submittedName>
</protein>
<feature type="compositionally biased region" description="Polar residues" evidence="1">
    <location>
        <begin position="9"/>
        <end position="24"/>
    </location>
</feature>
<evidence type="ECO:0000313" key="3">
    <source>
        <dbReference type="EMBL" id="GJU02849.1"/>
    </source>
</evidence>
<reference evidence="3" key="2">
    <citation type="submission" date="2022-01" db="EMBL/GenBank/DDBJ databases">
        <authorList>
            <person name="Yamashiro T."/>
            <person name="Shiraishi A."/>
            <person name="Satake H."/>
            <person name="Nakayama K."/>
        </authorList>
    </citation>
    <scope>NUCLEOTIDE SEQUENCE</scope>
</reference>
<feature type="region of interest" description="Disordered" evidence="1">
    <location>
        <begin position="1"/>
        <end position="97"/>
    </location>
</feature>
<dbReference type="Pfam" id="PF07727">
    <property type="entry name" value="RVT_2"/>
    <property type="match status" value="1"/>
</dbReference>